<proteinExistence type="predicted"/>
<accession>A0ABT8WAY3</accession>
<dbReference type="Proteomes" id="UP001176883">
    <property type="component" value="Unassembled WGS sequence"/>
</dbReference>
<evidence type="ECO:0000313" key="2">
    <source>
        <dbReference type="Proteomes" id="UP001176883"/>
    </source>
</evidence>
<evidence type="ECO:0000313" key="1">
    <source>
        <dbReference type="EMBL" id="MDO5970311.1"/>
    </source>
</evidence>
<keyword evidence="2" id="KW-1185">Reference proteome</keyword>
<dbReference type="EMBL" id="JAUOEK010000119">
    <property type="protein sequence ID" value="MDO5970311.1"/>
    <property type="molecule type" value="Genomic_DNA"/>
</dbReference>
<gene>
    <name evidence="1" type="ORF">Q4Q35_10885</name>
</gene>
<sequence>MTQKEFNKKSNESIILLAQALAINYFDSTSIDLLRDQRNPETDDYQNFPKKRKTVFQDYIWDIKGPKGNPEYNPESNEAHRNILVIGAGATKNAFHDIPLGNEAVTKIQEQLSVGTFNIPEGLKLSKELQKKVTNGPNGPEIEISFNQFLKYDDENEKDDLFPILSPILKSEKPHILREIRQKYKNEYDRLKLYSSEKEEHKNGELEFETALNLLSRIFNLSTIRKLVQDIYKFESGITLFYQIVAHLFKNRFIDVIINFNFDELLDEAIDDEIGANGYDRIISDGDVNDFKTLAKEGKLRRPLYIKPHGTASYRSSMRFTKDHYYEIPIDIKTLLSKVFQNVHEKPSKIVNLIIVGFNMDSFEFNEILKTRLPKYSKLFYFQHFHDNDSLKQKEEKTLKLKEKFNRKIFKDLQNRPEYHFIFHQLYRDSYDHIYEEYVNPKFQISRWLEKSCKSLDNTFHLLCLIIQDLFRPEFKPRRLEKHLIISKLLGNERFWKEANKLNKNTLKDKDKKKVILYPKQYFESPKYYRDRVIVELMFELSINKDMIDPSTLMNGLAGKYYSKYFDCFQNKDDTQKLSEIFRLIDPNYILTPLDCKSFEKFKPDTVLNSKIFSNELNQYLENLTPTDKKELADRFSKLRFIENRKIQSNLRSSVHHIFENYEITDLVDNDLSHDLYFSNGLEKKVTDLCIIGDMGIQLLKFLPSIIETKIQYIFIILDDRYVDDFHGNLKKILQSYKKEVRERVTKMINTISLKPLRHNHHMTFFMDYDPSTTFENQSSKVRNAIYFYKKGLSRKINPIRLNEESNKEYLLKKFKQYSDYAKCPDNWITKRNLLKQ</sequence>
<protein>
    <submittedName>
        <fullName evidence="1">SIR2 family protein</fullName>
    </submittedName>
</protein>
<dbReference type="Pfam" id="PF13289">
    <property type="entry name" value="SIR2_2"/>
    <property type="match status" value="1"/>
</dbReference>
<organism evidence="1 2">
    <name type="scientific">Flavivirga aquimarina</name>
    <dbReference type="NCBI Taxonomy" id="2027862"/>
    <lineage>
        <taxon>Bacteria</taxon>
        <taxon>Pseudomonadati</taxon>
        <taxon>Bacteroidota</taxon>
        <taxon>Flavobacteriia</taxon>
        <taxon>Flavobacteriales</taxon>
        <taxon>Flavobacteriaceae</taxon>
        <taxon>Flavivirga</taxon>
    </lineage>
</organism>
<name>A0ABT8WAY3_9FLAO</name>
<dbReference type="RefSeq" id="WP_303278003.1">
    <property type="nucleotide sequence ID" value="NZ_JAUOEK010000119.1"/>
</dbReference>
<reference evidence="1" key="1">
    <citation type="submission" date="2023-07" db="EMBL/GenBank/DDBJ databases">
        <title>Two novel species in the genus Flavivirga.</title>
        <authorList>
            <person name="Kwon K."/>
        </authorList>
    </citation>
    <scope>NUCLEOTIDE SEQUENCE</scope>
    <source>
        <strain evidence="1">KCTC 52353</strain>
    </source>
</reference>
<comment type="caution">
    <text evidence="1">The sequence shown here is derived from an EMBL/GenBank/DDBJ whole genome shotgun (WGS) entry which is preliminary data.</text>
</comment>